<organism evidence="8 9">
    <name type="scientific">Natronoglomus mannanivorans</name>
    <dbReference type="NCBI Taxonomy" id="2979990"/>
    <lineage>
        <taxon>Archaea</taxon>
        <taxon>Methanobacteriati</taxon>
        <taxon>Methanobacteriota</taxon>
        <taxon>Stenosarchaea group</taxon>
        <taxon>Halobacteria</taxon>
        <taxon>Halobacteriales</taxon>
        <taxon>Natrialbaceae</taxon>
        <taxon>Natronoglomus</taxon>
    </lineage>
</organism>
<evidence type="ECO:0000313" key="8">
    <source>
        <dbReference type="EMBL" id="MCU4742170.1"/>
    </source>
</evidence>
<dbReference type="RefSeq" id="WP_338004001.1">
    <property type="nucleotide sequence ID" value="NZ_JAOPKA010000006.1"/>
</dbReference>
<reference evidence="8" key="1">
    <citation type="submission" date="2022-09" db="EMBL/GenBank/DDBJ databases">
        <title>Enrichment on poylsaccharides allowed isolation of novel metabolic and taxonomic groups of Haloarchaea.</title>
        <authorList>
            <person name="Sorokin D.Y."/>
            <person name="Elcheninov A.G."/>
            <person name="Khizhniak T.V."/>
            <person name="Kolganova T.V."/>
            <person name="Kublanov I.V."/>
        </authorList>
    </citation>
    <scope>NUCLEOTIDE SEQUENCE</scope>
    <source>
        <strain evidence="8">AArc-xg1-1</strain>
    </source>
</reference>
<feature type="transmembrane region" description="Helical" evidence="6">
    <location>
        <begin position="228"/>
        <end position="250"/>
    </location>
</feature>
<feature type="transmembrane region" description="Helical" evidence="6">
    <location>
        <begin position="262"/>
        <end position="281"/>
    </location>
</feature>
<dbReference type="Proteomes" id="UP001321018">
    <property type="component" value="Unassembled WGS sequence"/>
</dbReference>
<name>A0AAP2YZG6_9EURY</name>
<feature type="transmembrane region" description="Helical" evidence="6">
    <location>
        <begin position="165"/>
        <end position="184"/>
    </location>
</feature>
<feature type="transmembrane region" description="Helical" evidence="6">
    <location>
        <begin position="6"/>
        <end position="29"/>
    </location>
</feature>
<accession>A0AAP2YZG6</accession>
<comment type="subcellular location">
    <subcellularLocation>
        <location evidence="1">Membrane</location>
        <topology evidence="1">Multi-pass membrane protein</topology>
    </subcellularLocation>
</comment>
<evidence type="ECO:0000256" key="1">
    <source>
        <dbReference type="ARBA" id="ARBA00004141"/>
    </source>
</evidence>
<feature type="transmembrane region" description="Helical" evidence="6">
    <location>
        <begin position="418"/>
        <end position="442"/>
    </location>
</feature>
<evidence type="ECO:0000256" key="5">
    <source>
        <dbReference type="SAM" id="MobiDB-lite"/>
    </source>
</evidence>
<feature type="transmembrane region" description="Helical" evidence="6">
    <location>
        <begin position="104"/>
        <end position="122"/>
    </location>
</feature>
<feature type="compositionally biased region" description="Polar residues" evidence="5">
    <location>
        <begin position="318"/>
        <end position="334"/>
    </location>
</feature>
<dbReference type="EMBL" id="JAOPKA010000006">
    <property type="protein sequence ID" value="MCU4742170.1"/>
    <property type="molecule type" value="Genomic_DNA"/>
</dbReference>
<dbReference type="Pfam" id="PF01694">
    <property type="entry name" value="Rhomboid"/>
    <property type="match status" value="1"/>
</dbReference>
<evidence type="ECO:0000256" key="4">
    <source>
        <dbReference type="ARBA" id="ARBA00023136"/>
    </source>
</evidence>
<evidence type="ECO:0000256" key="3">
    <source>
        <dbReference type="ARBA" id="ARBA00022989"/>
    </source>
</evidence>
<feature type="domain" description="Peptidase S54 rhomboid" evidence="7">
    <location>
        <begin position="91"/>
        <end position="251"/>
    </location>
</feature>
<dbReference type="GO" id="GO:0016020">
    <property type="term" value="C:membrane"/>
    <property type="evidence" value="ECO:0007669"/>
    <property type="project" value="UniProtKB-SubCell"/>
</dbReference>
<dbReference type="GO" id="GO:0006508">
    <property type="term" value="P:proteolysis"/>
    <property type="evidence" value="ECO:0007669"/>
    <property type="project" value="UniProtKB-KW"/>
</dbReference>
<dbReference type="Gene3D" id="1.20.1540.10">
    <property type="entry name" value="Rhomboid-like"/>
    <property type="match status" value="1"/>
</dbReference>
<keyword evidence="3 6" id="KW-1133">Transmembrane helix</keyword>
<evidence type="ECO:0000259" key="7">
    <source>
        <dbReference type="Pfam" id="PF01694"/>
    </source>
</evidence>
<feature type="region of interest" description="Disordered" evidence="5">
    <location>
        <begin position="344"/>
        <end position="406"/>
    </location>
</feature>
<protein>
    <submittedName>
        <fullName evidence="8">Rhomboid family intramembrane serine protease</fullName>
    </submittedName>
</protein>
<keyword evidence="4 6" id="KW-0472">Membrane</keyword>
<feature type="transmembrane region" description="Helical" evidence="6">
    <location>
        <begin position="142"/>
        <end position="159"/>
    </location>
</feature>
<gene>
    <name evidence="8" type="ORF">OB960_12250</name>
</gene>
<dbReference type="GO" id="GO:0004252">
    <property type="term" value="F:serine-type endopeptidase activity"/>
    <property type="evidence" value="ECO:0007669"/>
    <property type="project" value="InterPro"/>
</dbReference>
<feature type="region of interest" description="Disordered" evidence="5">
    <location>
        <begin position="315"/>
        <end position="334"/>
    </location>
</feature>
<comment type="caution">
    <text evidence="8">The sequence shown here is derived from an EMBL/GenBank/DDBJ whole genome shotgun (WGS) entry which is preliminary data.</text>
</comment>
<evidence type="ECO:0000256" key="6">
    <source>
        <dbReference type="SAM" id="Phobius"/>
    </source>
</evidence>
<keyword evidence="8" id="KW-0378">Hydrolase</keyword>
<keyword evidence="8" id="KW-0645">Protease</keyword>
<proteinExistence type="predicted"/>
<dbReference type="AlphaFoldDB" id="A0AAP2YZG6"/>
<dbReference type="SUPFAM" id="SSF144091">
    <property type="entry name" value="Rhomboid-like"/>
    <property type="match status" value="1"/>
</dbReference>
<dbReference type="InterPro" id="IPR022764">
    <property type="entry name" value="Peptidase_S54_rhomboid_dom"/>
</dbReference>
<feature type="transmembrane region" description="Helical" evidence="6">
    <location>
        <begin position="287"/>
        <end position="310"/>
    </location>
</feature>
<evidence type="ECO:0000313" key="9">
    <source>
        <dbReference type="Proteomes" id="UP001321018"/>
    </source>
</evidence>
<keyword evidence="2 6" id="KW-0812">Transmembrane</keyword>
<feature type="transmembrane region" description="Helical" evidence="6">
    <location>
        <begin position="41"/>
        <end position="65"/>
    </location>
</feature>
<evidence type="ECO:0000256" key="2">
    <source>
        <dbReference type="ARBA" id="ARBA00022692"/>
    </source>
</evidence>
<sequence length="641" mass="68946">MEVRVLSAVLVGLVAVTVVTSIGAVRLLDRSGRRWSAVLQARLVMGVPWGTLVVICFVLSIYLFVQDGITAWHRPVVIPYRAWSYFYPLGMLTAPFSHASEGHLVGNLVGALAVAPIAEYAWGHYPRDRGSASFSSWRRNPWIRALVIFPLVVIGVGLATSLFALGPVIGFSGVVYAFAGFAIVRYPIATLIAVTSAQGALMTVYRAINQPIYVTTAQASPPSAPGWATIAIQGHALGFLLGFCCAVVLFQRRGVRSDPVRLWVALVLFGFAKSLWAIYWFRGSETYVLYRGLGVVVVTTLAVLATLAVVSSDRPLFPSSTGGRPASQQTSKSTWRPLELGLPSIRSDESPDDSSSASHSDARSRSGFDTDIDTESSTRIRELVGDPGGRLESAPTAERSTNDGTIGSALSSITRRELAFVAIVVVLALISGPALPFNIFVLEDDSSPGEESITVEGYSITYAEDVENELISFIDISMFGEDTAVETSGVIVSNPDRNIWDDAVSANRLAFSGQSTVHVGGPGWRESVTAFRQGWSATGGETAYQIWLQQSGESAQHVFTSEPAQTNVQLAGNNVTVVPDGGAFYLVVENVDSGAEESVRIPMDDGTVEAGGVTFEREGSRIYGEVDDTRVQVANRERYNR</sequence>
<dbReference type="InterPro" id="IPR035952">
    <property type="entry name" value="Rhomboid-like_sf"/>
</dbReference>